<keyword evidence="2" id="KW-1133">Transmembrane helix</keyword>
<keyword evidence="4" id="KW-1185">Reference proteome</keyword>
<gene>
    <name evidence="3" type="ORF">CERSUDRAFT_126265</name>
</gene>
<feature type="region of interest" description="Disordered" evidence="1">
    <location>
        <begin position="35"/>
        <end position="58"/>
    </location>
</feature>
<sequence>MGGLVLGDAKRAANLDEMRYPIAQAWADVPAHMRARSGRSKADALRRRSPARTLSGSLARAPAYPDAGAGRPTHVAAACAIHLVSWPEPKDVCTPVQVRLHGCTHGQNSPSVADAAKERDDLPGRGRRESCLVLGRSITGIAGDRAPWDGHACLSPQPGLRTARAVGSHGASTLYESGGGARARGCGAIGNTCRPHPPPLLASADFSDEDETPWYLQMLGAKEKHVRKLEWALVAAWVLFLCARAILCVEMFIGLRRMPYGVYETVPWTYYIPHI</sequence>
<feature type="transmembrane region" description="Helical" evidence="2">
    <location>
        <begin position="231"/>
        <end position="253"/>
    </location>
</feature>
<dbReference type="OrthoDB" id="9451547at2759"/>
<keyword evidence="2" id="KW-0812">Transmembrane</keyword>
<evidence type="ECO:0000256" key="2">
    <source>
        <dbReference type="SAM" id="Phobius"/>
    </source>
</evidence>
<dbReference type="HOGENOM" id="CLU_1011945_0_0_1"/>
<reference evidence="3 4" key="1">
    <citation type="journal article" date="2012" name="Proc. Natl. Acad. Sci. U.S.A.">
        <title>Comparative genomics of Ceriporiopsis subvermispora and Phanerochaete chrysosporium provide insight into selective ligninolysis.</title>
        <authorList>
            <person name="Fernandez-Fueyo E."/>
            <person name="Ruiz-Duenas F.J."/>
            <person name="Ferreira P."/>
            <person name="Floudas D."/>
            <person name="Hibbett D.S."/>
            <person name="Canessa P."/>
            <person name="Larrondo L.F."/>
            <person name="James T.Y."/>
            <person name="Seelenfreund D."/>
            <person name="Lobos S."/>
            <person name="Polanco R."/>
            <person name="Tello M."/>
            <person name="Honda Y."/>
            <person name="Watanabe T."/>
            <person name="Watanabe T."/>
            <person name="Ryu J.S."/>
            <person name="Kubicek C.P."/>
            <person name="Schmoll M."/>
            <person name="Gaskell J."/>
            <person name="Hammel K.E."/>
            <person name="St John F.J."/>
            <person name="Vanden Wymelenberg A."/>
            <person name="Sabat G."/>
            <person name="Splinter BonDurant S."/>
            <person name="Syed K."/>
            <person name="Yadav J.S."/>
            <person name="Doddapaneni H."/>
            <person name="Subramanian V."/>
            <person name="Lavin J.L."/>
            <person name="Oguiza J.A."/>
            <person name="Perez G."/>
            <person name="Pisabarro A.G."/>
            <person name="Ramirez L."/>
            <person name="Santoyo F."/>
            <person name="Master E."/>
            <person name="Coutinho P.M."/>
            <person name="Henrissat B."/>
            <person name="Lombard V."/>
            <person name="Magnuson J.K."/>
            <person name="Kuees U."/>
            <person name="Hori C."/>
            <person name="Igarashi K."/>
            <person name="Samejima M."/>
            <person name="Held B.W."/>
            <person name="Barry K.W."/>
            <person name="LaButti K.M."/>
            <person name="Lapidus A."/>
            <person name="Lindquist E.A."/>
            <person name="Lucas S.M."/>
            <person name="Riley R."/>
            <person name="Salamov A.A."/>
            <person name="Hoffmeister D."/>
            <person name="Schwenk D."/>
            <person name="Hadar Y."/>
            <person name="Yarden O."/>
            <person name="de Vries R.P."/>
            <person name="Wiebenga A."/>
            <person name="Stenlid J."/>
            <person name="Eastwood D."/>
            <person name="Grigoriev I.V."/>
            <person name="Berka R.M."/>
            <person name="Blanchette R.A."/>
            <person name="Kersten P."/>
            <person name="Martinez A.T."/>
            <person name="Vicuna R."/>
            <person name="Cullen D."/>
        </authorList>
    </citation>
    <scope>NUCLEOTIDE SEQUENCE [LARGE SCALE GENOMIC DNA]</scope>
    <source>
        <strain evidence="3 4">B</strain>
    </source>
</reference>
<evidence type="ECO:0000313" key="4">
    <source>
        <dbReference type="Proteomes" id="UP000016930"/>
    </source>
</evidence>
<accession>M2Q8C1</accession>
<proteinExistence type="predicted"/>
<dbReference type="AlphaFoldDB" id="M2Q8C1"/>
<evidence type="ECO:0000256" key="1">
    <source>
        <dbReference type="SAM" id="MobiDB-lite"/>
    </source>
</evidence>
<protein>
    <submittedName>
        <fullName evidence="3">Uncharacterized protein</fullName>
    </submittedName>
</protein>
<dbReference type="Proteomes" id="UP000016930">
    <property type="component" value="Unassembled WGS sequence"/>
</dbReference>
<keyword evidence="2" id="KW-0472">Membrane</keyword>
<dbReference type="EMBL" id="KB445807">
    <property type="protein sequence ID" value="EMD33093.1"/>
    <property type="molecule type" value="Genomic_DNA"/>
</dbReference>
<name>M2Q8C1_CERS8</name>
<evidence type="ECO:0000313" key="3">
    <source>
        <dbReference type="EMBL" id="EMD33093.1"/>
    </source>
</evidence>
<organism evidence="3 4">
    <name type="scientific">Ceriporiopsis subvermispora (strain B)</name>
    <name type="common">White-rot fungus</name>
    <name type="synonym">Gelatoporia subvermispora</name>
    <dbReference type="NCBI Taxonomy" id="914234"/>
    <lineage>
        <taxon>Eukaryota</taxon>
        <taxon>Fungi</taxon>
        <taxon>Dikarya</taxon>
        <taxon>Basidiomycota</taxon>
        <taxon>Agaricomycotina</taxon>
        <taxon>Agaricomycetes</taxon>
        <taxon>Polyporales</taxon>
        <taxon>Gelatoporiaceae</taxon>
        <taxon>Gelatoporia</taxon>
    </lineage>
</organism>